<keyword evidence="2" id="KW-1185">Reference proteome</keyword>
<evidence type="ECO:0000313" key="2">
    <source>
        <dbReference type="Proteomes" id="UP000694415"/>
    </source>
</evidence>
<evidence type="ECO:0000313" key="1">
    <source>
        <dbReference type="Ensembl" id="ENSMSIP00000001205.1"/>
    </source>
</evidence>
<dbReference type="Ensembl" id="ENSMSIT00000001548.1">
    <property type="protein sequence ID" value="ENSMSIP00000001205.1"/>
    <property type="gene ID" value="ENSMSIG00000001198.1"/>
</dbReference>
<sequence>MPWLPAKLCLRSDQSPSIIYLSSFPWEAGWSSLHPQPDPPESLDAALRGAGARFRYFSLFTHFNAQSVSPCAAPSPPPARAESWDGFSANRQCLSDPLSHRQRVLEEIRRND</sequence>
<accession>A0A8C6G767</accession>
<dbReference type="GeneTree" id="ENSGT00800000125317"/>
<protein>
    <submittedName>
        <fullName evidence="1">Uncharacterized protein</fullName>
    </submittedName>
</protein>
<reference evidence="1" key="2">
    <citation type="submission" date="2025-09" db="UniProtKB">
        <authorList>
            <consortium name="Ensembl"/>
        </authorList>
    </citation>
    <scope>IDENTIFICATION</scope>
</reference>
<proteinExistence type="predicted"/>
<dbReference type="AlphaFoldDB" id="A0A8C6G767"/>
<organism evidence="1 2">
    <name type="scientific">Mus spicilegus</name>
    <name type="common">Mound-building mouse</name>
    <dbReference type="NCBI Taxonomy" id="10103"/>
    <lineage>
        <taxon>Eukaryota</taxon>
        <taxon>Metazoa</taxon>
        <taxon>Chordata</taxon>
        <taxon>Craniata</taxon>
        <taxon>Vertebrata</taxon>
        <taxon>Euteleostomi</taxon>
        <taxon>Mammalia</taxon>
        <taxon>Eutheria</taxon>
        <taxon>Euarchontoglires</taxon>
        <taxon>Glires</taxon>
        <taxon>Rodentia</taxon>
        <taxon>Myomorpha</taxon>
        <taxon>Muroidea</taxon>
        <taxon>Muridae</taxon>
        <taxon>Murinae</taxon>
        <taxon>Mus</taxon>
        <taxon>Mus</taxon>
    </lineage>
</organism>
<reference evidence="1" key="1">
    <citation type="submission" date="2025-08" db="UniProtKB">
        <authorList>
            <consortium name="Ensembl"/>
        </authorList>
    </citation>
    <scope>IDENTIFICATION</scope>
</reference>
<name>A0A8C6G767_MUSSI</name>
<dbReference type="Proteomes" id="UP000694415">
    <property type="component" value="Unplaced"/>
</dbReference>